<evidence type="ECO:0000313" key="11">
    <source>
        <dbReference type="Ensembl" id="ENSTMTP00000019575.1"/>
    </source>
</evidence>
<dbReference type="AlphaFoldDB" id="A0A674JE53"/>
<dbReference type="InParanoid" id="A0A674JE53"/>
<dbReference type="GeneTree" id="ENSGT01000000216449"/>
<keyword evidence="12" id="KW-1185">Reference proteome</keyword>
<evidence type="ECO:0000256" key="3">
    <source>
        <dbReference type="ARBA" id="ARBA00010117"/>
    </source>
</evidence>
<keyword evidence="8" id="KW-0496">Mitochondrion</keyword>
<dbReference type="GO" id="GO:0045277">
    <property type="term" value="C:respiratory chain complex IV"/>
    <property type="evidence" value="ECO:0007669"/>
    <property type="project" value="InterPro"/>
</dbReference>
<dbReference type="InterPro" id="IPR036548">
    <property type="entry name" value="Cyt_c_oxidase_su8_sf"/>
</dbReference>
<dbReference type="GO" id="GO:0005743">
    <property type="term" value="C:mitochondrial inner membrane"/>
    <property type="evidence" value="ECO:0007669"/>
    <property type="project" value="UniProtKB-SubCell"/>
</dbReference>
<dbReference type="Gene3D" id="4.10.81.10">
    <property type="entry name" value="Cytochrome c oxidase, subunit 8"/>
    <property type="match status" value="1"/>
</dbReference>
<evidence type="ECO:0000256" key="8">
    <source>
        <dbReference type="ARBA" id="ARBA00023128"/>
    </source>
</evidence>
<evidence type="ECO:0000256" key="5">
    <source>
        <dbReference type="ARBA" id="ARBA00022792"/>
    </source>
</evidence>
<evidence type="ECO:0000256" key="7">
    <source>
        <dbReference type="ARBA" id="ARBA00022989"/>
    </source>
</evidence>
<proteinExistence type="inferred from homology"/>
<keyword evidence="4 10" id="KW-0812">Transmembrane</keyword>
<comment type="similarity">
    <text evidence="3">Belongs to the cytochrome c oxidase VIII family.</text>
</comment>
<dbReference type="GO" id="GO:0006123">
    <property type="term" value="P:mitochondrial electron transport, cytochrome c to oxygen"/>
    <property type="evidence" value="ECO:0007669"/>
    <property type="project" value="InterPro"/>
</dbReference>
<evidence type="ECO:0000256" key="9">
    <source>
        <dbReference type="ARBA" id="ARBA00023136"/>
    </source>
</evidence>
<evidence type="ECO:0000256" key="10">
    <source>
        <dbReference type="SAM" id="Phobius"/>
    </source>
</evidence>
<evidence type="ECO:0000313" key="12">
    <source>
        <dbReference type="Proteomes" id="UP000472274"/>
    </source>
</evidence>
<dbReference type="InterPro" id="IPR003205">
    <property type="entry name" value="Cyt_c_oxidase_su8"/>
</dbReference>
<evidence type="ECO:0000256" key="6">
    <source>
        <dbReference type="ARBA" id="ARBA00022946"/>
    </source>
</evidence>
<protein>
    <recommendedName>
        <fullName evidence="13">Cytochrome c oxidase subunit 8A, mitochondrial</fullName>
    </recommendedName>
</protein>
<keyword evidence="9 10" id="KW-0472">Membrane</keyword>
<dbReference type="Pfam" id="PF02285">
    <property type="entry name" value="COX8"/>
    <property type="match status" value="1"/>
</dbReference>
<comment type="subcellular location">
    <subcellularLocation>
        <location evidence="1">Mitochondrion inner membrane</location>
        <topology evidence="1">Single-pass membrane protein</topology>
    </subcellularLocation>
</comment>
<sequence length="69" mass="7751">LLFLAPQSDLKVRLIVTVPFGNAFPGRNLFAESEELDQAIALTVMFATFLIPSGWVLAHMEDYKRKPSE</sequence>
<dbReference type="SUPFAM" id="SSF81431">
    <property type="entry name" value="Mitochondrial cytochrome c oxidase subunit VIIIb (aka IX)"/>
    <property type="match status" value="1"/>
</dbReference>
<feature type="transmembrane region" description="Helical" evidence="10">
    <location>
        <begin position="39"/>
        <end position="58"/>
    </location>
</feature>
<reference evidence="11" key="2">
    <citation type="submission" date="2025-09" db="UniProtKB">
        <authorList>
            <consortium name="Ensembl"/>
        </authorList>
    </citation>
    <scope>IDENTIFICATION</scope>
</reference>
<keyword evidence="5" id="KW-0999">Mitochondrion inner membrane</keyword>
<name>A0A674JE53_9SAUR</name>
<dbReference type="PANTHER" id="PTHR16717:SF5">
    <property type="entry name" value="CYTOCHROME C OXIDASE SUBUNIT 8, ISOFORM A"/>
    <property type="match status" value="1"/>
</dbReference>
<organism evidence="11 12">
    <name type="scientific">Terrapene triunguis</name>
    <name type="common">Three-toed box turtle</name>
    <dbReference type="NCBI Taxonomy" id="2587831"/>
    <lineage>
        <taxon>Eukaryota</taxon>
        <taxon>Metazoa</taxon>
        <taxon>Chordata</taxon>
        <taxon>Craniata</taxon>
        <taxon>Vertebrata</taxon>
        <taxon>Euteleostomi</taxon>
        <taxon>Archelosauria</taxon>
        <taxon>Testudinata</taxon>
        <taxon>Testudines</taxon>
        <taxon>Cryptodira</taxon>
        <taxon>Durocryptodira</taxon>
        <taxon>Testudinoidea</taxon>
        <taxon>Emydidae</taxon>
        <taxon>Terrapene</taxon>
    </lineage>
</organism>
<evidence type="ECO:0000256" key="1">
    <source>
        <dbReference type="ARBA" id="ARBA00004434"/>
    </source>
</evidence>
<keyword evidence="7 10" id="KW-1133">Transmembrane helix</keyword>
<comment type="pathway">
    <text evidence="2">Energy metabolism; oxidative phosphorylation.</text>
</comment>
<evidence type="ECO:0000256" key="4">
    <source>
        <dbReference type="ARBA" id="ARBA00022692"/>
    </source>
</evidence>
<reference evidence="11" key="1">
    <citation type="submission" date="2025-08" db="UniProtKB">
        <authorList>
            <consortium name="Ensembl"/>
        </authorList>
    </citation>
    <scope>IDENTIFICATION</scope>
</reference>
<dbReference type="Ensembl" id="ENSTMTT00000020262.1">
    <property type="protein sequence ID" value="ENSTMTP00000019575.1"/>
    <property type="gene ID" value="ENSTMTG00000014384.1"/>
</dbReference>
<keyword evidence="6" id="KW-0809">Transit peptide</keyword>
<dbReference type="UniPathway" id="UPA00705"/>
<accession>A0A674JE53</accession>
<dbReference type="PANTHER" id="PTHR16717">
    <property type="entry name" value="CYTOCHROME C OXIDASE POLYPEPTIDE VIII"/>
    <property type="match status" value="1"/>
</dbReference>
<evidence type="ECO:0000256" key="2">
    <source>
        <dbReference type="ARBA" id="ARBA00004673"/>
    </source>
</evidence>
<evidence type="ECO:0008006" key="13">
    <source>
        <dbReference type="Google" id="ProtNLM"/>
    </source>
</evidence>
<dbReference type="Proteomes" id="UP000472274">
    <property type="component" value="Unplaced"/>
</dbReference>